<dbReference type="EMBL" id="JAKJPO010000001">
    <property type="protein sequence ID" value="MCF7220785.1"/>
    <property type="molecule type" value="Genomic_DNA"/>
</dbReference>
<reference evidence="1 2" key="2">
    <citation type="submission" date="2022-01" db="EMBL/GenBank/DDBJ databases">
        <title>Lysobacter chinensis sp. nov., a bacterium isolated from cow dung compost.</title>
        <authorList>
            <person name="Liu Y."/>
        </authorList>
    </citation>
    <scope>NUCLEOTIDE SEQUENCE [LARGE SCALE GENOMIC DNA]</scope>
    <source>
        <strain evidence="1 2">TLK-CK17</strain>
    </source>
</reference>
<dbReference type="Proteomes" id="UP001430796">
    <property type="component" value="Unassembled WGS sequence"/>
</dbReference>
<name>A0ABS9HQX9_9GAMM</name>
<accession>A0ABS9HQX9</accession>
<proteinExistence type="predicted"/>
<dbReference type="RefSeq" id="WP_237053135.1">
    <property type="nucleotide sequence ID" value="NZ_JAKJPO010000001.1"/>
</dbReference>
<evidence type="ECO:0000313" key="2">
    <source>
        <dbReference type="Proteomes" id="UP001430796"/>
    </source>
</evidence>
<keyword evidence="2" id="KW-1185">Reference proteome</keyword>
<evidence type="ECO:0000313" key="1">
    <source>
        <dbReference type="EMBL" id="MCF7220785.1"/>
    </source>
</evidence>
<organism evidence="1 2">
    <name type="scientific">Marilutibacter chinensis</name>
    <dbReference type="NCBI Taxonomy" id="2912247"/>
    <lineage>
        <taxon>Bacteria</taxon>
        <taxon>Pseudomonadati</taxon>
        <taxon>Pseudomonadota</taxon>
        <taxon>Gammaproteobacteria</taxon>
        <taxon>Lysobacterales</taxon>
        <taxon>Lysobacteraceae</taxon>
        <taxon>Marilutibacter</taxon>
    </lineage>
</organism>
<comment type="caution">
    <text evidence="1">The sequence shown here is derived from an EMBL/GenBank/DDBJ whole genome shotgun (WGS) entry which is preliminary data.</text>
</comment>
<reference evidence="1 2" key="3">
    <citation type="submission" date="2022-01" db="EMBL/GenBank/DDBJ databases">
        <authorList>
            <person name="Zhou L.Y."/>
        </authorList>
    </citation>
    <scope>NUCLEOTIDE SEQUENCE [LARGE SCALE GENOMIC DNA]</scope>
    <source>
        <strain evidence="1 2">TLK-CK17</strain>
    </source>
</reference>
<reference evidence="2" key="1">
    <citation type="submission" date="2022-01" db="EMBL/GenBank/DDBJ databases">
        <title>Lysobacter chinensis sp. nov., a bacterium isolated from cow dung compost.</title>
        <authorList>
            <person name="Zhou L.Y."/>
        </authorList>
    </citation>
    <scope>NUCLEOTIDE SEQUENCE [LARGE SCALE GENOMIC DNA]</scope>
    <source>
        <strain evidence="2">TLK-CK17</strain>
    </source>
</reference>
<gene>
    <name evidence="1" type="ORF">L3V18_03130</name>
</gene>
<sequence>MAYRDFHDVPRLTLVEDDDCGFRVLDCRFDDGSDDYPDAYEFFFAGREHRQAIGFLDSRDEDIRRACVARIPVARVEFDPTRRCRLRVAHARLPAPLPRKSGIRP</sequence>
<protein>
    <submittedName>
        <fullName evidence="1">Uncharacterized protein</fullName>
    </submittedName>
</protein>